<keyword evidence="6" id="KW-0175">Coiled coil</keyword>
<evidence type="ECO:0000259" key="7">
    <source>
        <dbReference type="PROSITE" id="PS50021"/>
    </source>
</evidence>
<dbReference type="CDD" id="cd21214">
    <property type="entry name" value="CH_ACTN_rpt1"/>
    <property type="match status" value="1"/>
</dbReference>
<dbReference type="Gene3D" id="1.10.238.10">
    <property type="entry name" value="EF-hand"/>
    <property type="match status" value="2"/>
</dbReference>
<dbReference type="InterPro" id="IPR014837">
    <property type="entry name" value="EF-hand_Ca_insen"/>
</dbReference>
<keyword evidence="4" id="KW-0106">Calcium</keyword>
<organism evidence="9 10">
    <name type="scientific">Cyprinus carpio</name>
    <name type="common">Common carp</name>
    <dbReference type="NCBI Taxonomy" id="7962"/>
    <lineage>
        <taxon>Eukaryota</taxon>
        <taxon>Metazoa</taxon>
        <taxon>Chordata</taxon>
        <taxon>Craniata</taxon>
        <taxon>Vertebrata</taxon>
        <taxon>Euteleostomi</taxon>
        <taxon>Actinopterygii</taxon>
        <taxon>Neopterygii</taxon>
        <taxon>Teleostei</taxon>
        <taxon>Ostariophysi</taxon>
        <taxon>Cypriniformes</taxon>
        <taxon>Cyprinidae</taxon>
        <taxon>Cyprininae</taxon>
        <taxon>Cyprinus</taxon>
    </lineage>
</organism>
<evidence type="ECO:0000256" key="2">
    <source>
        <dbReference type="ARBA" id="ARBA00022723"/>
    </source>
</evidence>
<keyword evidence="2" id="KW-0479">Metal-binding</keyword>
<evidence type="ECO:0000256" key="1">
    <source>
        <dbReference type="ARBA" id="ARBA00010255"/>
    </source>
</evidence>
<dbReference type="CDD" id="cd00176">
    <property type="entry name" value="SPEC"/>
    <property type="match status" value="2"/>
</dbReference>
<dbReference type="SMART" id="SM01184">
    <property type="entry name" value="efhand_Ca_insen"/>
    <property type="match status" value="1"/>
</dbReference>
<dbReference type="Gene3D" id="1.10.418.10">
    <property type="entry name" value="Calponin-like domain"/>
    <property type="match status" value="2"/>
</dbReference>
<dbReference type="Proteomes" id="UP000694427">
    <property type="component" value="Unplaced"/>
</dbReference>
<feature type="domain" description="EF-hand" evidence="8">
    <location>
        <begin position="790"/>
        <end position="825"/>
    </location>
</feature>
<feature type="coiled-coil region" evidence="6">
    <location>
        <begin position="442"/>
        <end position="476"/>
    </location>
</feature>
<evidence type="ECO:0000313" key="9">
    <source>
        <dbReference type="Ensembl" id="ENSCCRP00010029216.1"/>
    </source>
</evidence>
<dbReference type="SUPFAM" id="SSF47576">
    <property type="entry name" value="Calponin-homology domain, CH-domain"/>
    <property type="match status" value="1"/>
</dbReference>
<dbReference type="Pfam" id="PF00307">
    <property type="entry name" value="CH"/>
    <property type="match status" value="2"/>
</dbReference>
<feature type="domain" description="Calponin-homology (CH)" evidence="7">
    <location>
        <begin position="156"/>
        <end position="262"/>
    </location>
</feature>
<dbReference type="PROSITE" id="PS00019">
    <property type="entry name" value="ACTININ_1"/>
    <property type="match status" value="1"/>
</dbReference>
<reference evidence="9" key="2">
    <citation type="submission" date="2025-09" db="UniProtKB">
        <authorList>
            <consortium name="Ensembl"/>
        </authorList>
    </citation>
    <scope>IDENTIFICATION</scope>
</reference>
<dbReference type="FunFam" id="1.20.58.60:FF:000003">
    <property type="entry name" value="Actinin, alpha 1"/>
    <property type="match status" value="1"/>
</dbReference>
<dbReference type="PANTHER" id="PTHR11915">
    <property type="entry name" value="SPECTRIN/FILAMIN RELATED CYTOSKELETAL PROTEIN"/>
    <property type="match status" value="1"/>
</dbReference>
<evidence type="ECO:0000256" key="6">
    <source>
        <dbReference type="SAM" id="Coils"/>
    </source>
</evidence>
<keyword evidence="3" id="KW-0677">Repeat</keyword>
<dbReference type="PROSITE" id="PS50222">
    <property type="entry name" value="EF_HAND_2"/>
    <property type="match status" value="1"/>
</dbReference>
<evidence type="ECO:0000313" key="10">
    <source>
        <dbReference type="Proteomes" id="UP000694427"/>
    </source>
</evidence>
<protein>
    <submittedName>
        <fullName evidence="9">Alpha-actinin-4</fullName>
    </submittedName>
</protein>
<dbReference type="FunFam" id="1.10.418.10:FF:000005">
    <property type="entry name" value="Actinin alpha 4"/>
    <property type="match status" value="1"/>
</dbReference>
<dbReference type="Pfam" id="PF08726">
    <property type="entry name" value="EFhand_Ca_insen"/>
    <property type="match status" value="1"/>
</dbReference>
<dbReference type="FunFam" id="1.10.418.10:FF:000001">
    <property type="entry name" value="Actinin alpha 1"/>
    <property type="match status" value="1"/>
</dbReference>
<dbReference type="CDD" id="cd21216">
    <property type="entry name" value="CH_ACTN_rpt2"/>
    <property type="match status" value="1"/>
</dbReference>
<evidence type="ECO:0000256" key="3">
    <source>
        <dbReference type="ARBA" id="ARBA00022737"/>
    </source>
</evidence>
<dbReference type="InterPro" id="IPR002017">
    <property type="entry name" value="Spectrin_repeat"/>
</dbReference>
<dbReference type="SUPFAM" id="SSF47473">
    <property type="entry name" value="EF-hand"/>
    <property type="match status" value="2"/>
</dbReference>
<feature type="domain" description="Calponin-homology (CH)" evidence="7">
    <location>
        <begin position="43"/>
        <end position="147"/>
    </location>
</feature>
<evidence type="ECO:0000259" key="8">
    <source>
        <dbReference type="PROSITE" id="PS50222"/>
    </source>
</evidence>
<keyword evidence="10" id="KW-1185">Reference proteome</keyword>
<dbReference type="FunFam" id="1.20.58.60:FF:000002">
    <property type="entry name" value="Actinin, alpha 1"/>
    <property type="match status" value="1"/>
</dbReference>
<dbReference type="InterPro" id="IPR001589">
    <property type="entry name" value="Actinin_actin-bd_CS"/>
</dbReference>
<proteinExistence type="inferred from homology"/>
<dbReference type="FunFam" id="1.20.58.60:FF:000004">
    <property type="entry name" value="Actinin alpha 1"/>
    <property type="match status" value="1"/>
</dbReference>
<dbReference type="Gene3D" id="1.20.58.60">
    <property type="match status" value="4"/>
</dbReference>
<dbReference type="InterPro" id="IPR002048">
    <property type="entry name" value="EF_hand_dom"/>
</dbReference>
<name>A0A8C1JB03_CYPCA</name>
<dbReference type="InterPro" id="IPR011992">
    <property type="entry name" value="EF-hand-dom_pair"/>
</dbReference>
<dbReference type="InterPro" id="IPR036872">
    <property type="entry name" value="CH_dom_sf"/>
</dbReference>
<dbReference type="SUPFAM" id="SSF46966">
    <property type="entry name" value="Spectrin repeat"/>
    <property type="match status" value="4"/>
</dbReference>
<comment type="similarity">
    <text evidence="1">Belongs to the alpha-actinin family.</text>
</comment>
<evidence type="ECO:0000256" key="4">
    <source>
        <dbReference type="ARBA" id="ARBA00022837"/>
    </source>
</evidence>
<dbReference type="InterPro" id="IPR018159">
    <property type="entry name" value="Spectrin/alpha-actinin"/>
</dbReference>
<sequence>RAYYLLLSGSGALLLHFSGEQQTYMEQENDWDRDLLLDPAWEKQQRKTFTAWCNSHLRKAGTQIENIEEDFRDGLKLMLLLEVISGERLPKPERGKMRVHKINNVNKALDFIASKGVKLVSIGAEEIVDGNAKMTLGMIWTIILRFAIQDISVEETSAKEGLLLWCQRKTAPYKNVNVQNFHISWKDGLAFNALIHRHRPELIDYDKLRKDDPVTNLNNAFEVAERYLDIPKMLDAEDIVGTLRPDEKAIMTYVSCFYHAFSGAQKAETAANRICKVLAVNQENEHLMEDYEKLASDLLEWIRRTIPWLENRAPEKTMTEMQQKLEDFRDYRRVHKPPKVQEKCQLEINFNTLQTKLRLSNRPAFMPSEGRMVSDINGAWHKLEGAEKGYEEWLLNEIRRLERLDHLAEKFRQKAAIHESWTDGKETMLTQKDYETATLSEIKALLKKHEAFESDLAAHQDRVEQIAAIAQELNELDYYDSPSVNARCQKICEQWDALGSLTQNRRESLERTEKQLESIDELYLEYAKRAAPFNNWMEGAMEDLQDMFIVHNIEEIQGLITAHDQFKSTLPEANKEREAIQAIQAEVQKIAQYNGIKLAGNNPYTTITPQSIDKKWEKVRSQLVPQRDQALQEELARQQSNDHLRRQFANQANMIGPWIQNKMEEIGRISIEMNGTLEDQLTHLRQYEQSIIEYKPNIDQLEGDHQLIQEALIFDNKYTSYTMEHLRVGWEQLLTTIARTINEIENQILTRDAKGISQEQLHEYRTSFNHFDKVRNSFEFKACLISLGYDGDAEFARIMGIVDPNNSGAVTFQAFIDFMSRETTDTDTADQVIASFKILAGDKNYITAEELRRELPPDQAEYCIARMAPYTGPDAVPGALDYMSFSTALYGESDL</sequence>
<evidence type="ECO:0000256" key="5">
    <source>
        <dbReference type="ARBA" id="ARBA00023203"/>
    </source>
</evidence>
<dbReference type="Pfam" id="PF00435">
    <property type="entry name" value="Spectrin"/>
    <property type="match status" value="4"/>
</dbReference>
<dbReference type="GO" id="GO:0003779">
    <property type="term" value="F:actin binding"/>
    <property type="evidence" value="ECO:0007669"/>
    <property type="project" value="UniProtKB-KW"/>
</dbReference>
<dbReference type="FunFam" id="1.10.238.10:FF:000004">
    <property type="entry name" value="Actinin alpha 1"/>
    <property type="match status" value="1"/>
</dbReference>
<dbReference type="FunFam" id="1.20.58.60:FF:000005">
    <property type="entry name" value="Actinin alpha 1"/>
    <property type="match status" value="1"/>
</dbReference>
<dbReference type="Ensembl" id="ENSCCRT00010032019.1">
    <property type="protein sequence ID" value="ENSCCRP00010029216.1"/>
    <property type="gene ID" value="ENSCCRG00010011401.1"/>
</dbReference>
<dbReference type="SMART" id="SM00150">
    <property type="entry name" value="SPEC"/>
    <property type="match status" value="2"/>
</dbReference>
<dbReference type="InterPro" id="IPR001715">
    <property type="entry name" value="CH_dom"/>
</dbReference>
<reference evidence="9" key="1">
    <citation type="submission" date="2025-08" db="UniProtKB">
        <authorList>
            <consortium name="Ensembl"/>
        </authorList>
    </citation>
    <scope>IDENTIFICATION</scope>
</reference>
<accession>A0A8C1JB03</accession>
<dbReference type="AlphaFoldDB" id="A0A8C1JB03"/>
<dbReference type="GO" id="GO:0005509">
    <property type="term" value="F:calcium ion binding"/>
    <property type="evidence" value="ECO:0007669"/>
    <property type="project" value="InterPro"/>
</dbReference>
<dbReference type="SMART" id="SM00033">
    <property type="entry name" value="CH"/>
    <property type="match status" value="2"/>
</dbReference>
<keyword evidence="5" id="KW-0009">Actin-binding</keyword>
<dbReference type="PROSITE" id="PS50021">
    <property type="entry name" value="CH"/>
    <property type="match status" value="2"/>
</dbReference>
<dbReference type="PROSITE" id="PS00020">
    <property type="entry name" value="ACTININ_2"/>
    <property type="match status" value="1"/>
</dbReference>